<proteinExistence type="predicted"/>
<reference evidence="1" key="1">
    <citation type="submission" date="2023-03" db="EMBL/GenBank/DDBJ databases">
        <title>Chromosome-scale reference genome and RAD-based genetic map of yellow starthistle (Centaurea solstitialis) reveal putative structural variation and QTLs associated with invader traits.</title>
        <authorList>
            <person name="Reatini B."/>
            <person name="Cang F.A."/>
            <person name="Jiang Q."/>
            <person name="Mckibben M.T.W."/>
            <person name="Barker M.S."/>
            <person name="Rieseberg L.H."/>
            <person name="Dlugosch K.M."/>
        </authorList>
    </citation>
    <scope>NUCLEOTIDE SEQUENCE</scope>
    <source>
        <strain evidence="1">CAN-66</strain>
        <tissue evidence="1">Leaf</tissue>
    </source>
</reference>
<evidence type="ECO:0000313" key="1">
    <source>
        <dbReference type="EMBL" id="KAJ9544314.1"/>
    </source>
</evidence>
<dbReference type="Proteomes" id="UP001172457">
    <property type="component" value="Chromosome 6"/>
</dbReference>
<gene>
    <name evidence="1" type="ORF">OSB04_024021</name>
</gene>
<dbReference type="EMBL" id="JARYMX010000006">
    <property type="protein sequence ID" value="KAJ9544314.1"/>
    <property type="molecule type" value="Genomic_DNA"/>
</dbReference>
<sequence length="181" mass="19838">MIDLKIETDLAVRNMEAKVCSRGGTEDAATLTSKHSQMPYLRERRAGDCLRAKYMERRTLPMPIRVLKLVVYGEREQTKKALCSVAMRRRHLSRDCTGYLAYALSNQLRGSVVSEPSGVLSGDLSGFRPVDMLRLAFGSGVVSSLVLVELAPAERSESDAGCEFLARLSGLAAAQLLLVDC</sequence>
<evidence type="ECO:0000313" key="2">
    <source>
        <dbReference type="Proteomes" id="UP001172457"/>
    </source>
</evidence>
<keyword evidence="2" id="KW-1185">Reference proteome</keyword>
<comment type="caution">
    <text evidence="1">The sequence shown here is derived from an EMBL/GenBank/DDBJ whole genome shotgun (WGS) entry which is preliminary data.</text>
</comment>
<organism evidence="1 2">
    <name type="scientific">Centaurea solstitialis</name>
    <name type="common">yellow star-thistle</name>
    <dbReference type="NCBI Taxonomy" id="347529"/>
    <lineage>
        <taxon>Eukaryota</taxon>
        <taxon>Viridiplantae</taxon>
        <taxon>Streptophyta</taxon>
        <taxon>Embryophyta</taxon>
        <taxon>Tracheophyta</taxon>
        <taxon>Spermatophyta</taxon>
        <taxon>Magnoliopsida</taxon>
        <taxon>eudicotyledons</taxon>
        <taxon>Gunneridae</taxon>
        <taxon>Pentapetalae</taxon>
        <taxon>asterids</taxon>
        <taxon>campanulids</taxon>
        <taxon>Asterales</taxon>
        <taxon>Asteraceae</taxon>
        <taxon>Carduoideae</taxon>
        <taxon>Cardueae</taxon>
        <taxon>Centaureinae</taxon>
        <taxon>Centaurea</taxon>
    </lineage>
</organism>
<protein>
    <submittedName>
        <fullName evidence="1">Uncharacterized protein</fullName>
    </submittedName>
</protein>
<name>A0AA38SM05_9ASTR</name>
<dbReference type="AlphaFoldDB" id="A0AA38SM05"/>
<accession>A0AA38SM05</accession>